<keyword evidence="6" id="KW-0833">Ubl conjugation pathway</keyword>
<dbReference type="CDD" id="cd20353">
    <property type="entry name" value="Rcat_RBR_RNF216"/>
    <property type="match status" value="1"/>
</dbReference>
<protein>
    <submittedName>
        <fullName evidence="10">E3 ubiquitin-protein ligase</fullName>
    </submittedName>
</protein>
<evidence type="ECO:0000256" key="7">
    <source>
        <dbReference type="ARBA" id="ARBA00022833"/>
    </source>
</evidence>
<comment type="pathway">
    <text evidence="1">Protein modification; protein ubiquitination.</text>
</comment>
<keyword evidence="5" id="KW-0863">Zinc-finger</keyword>
<evidence type="ECO:0000256" key="8">
    <source>
        <dbReference type="SAM" id="MobiDB-lite"/>
    </source>
</evidence>
<evidence type="ECO:0000256" key="3">
    <source>
        <dbReference type="ARBA" id="ARBA00022723"/>
    </source>
</evidence>
<keyword evidence="2" id="KW-0808">Transferase</keyword>
<keyword evidence="4" id="KW-0677">Repeat</keyword>
<dbReference type="InterPro" id="IPR047545">
    <property type="entry name" value="BRcat_RBR_RNF216"/>
</dbReference>
<dbReference type="Pfam" id="PF26200">
    <property type="entry name" value="Rcat_RNF216"/>
    <property type="match status" value="1"/>
</dbReference>
<dbReference type="Gene3D" id="1.20.120.1750">
    <property type="match status" value="1"/>
</dbReference>
<evidence type="ECO:0000259" key="9">
    <source>
        <dbReference type="PROSITE" id="PS51873"/>
    </source>
</evidence>
<dbReference type="InterPro" id="IPR047544">
    <property type="entry name" value="RING-HC_RBR_RNF216"/>
</dbReference>
<dbReference type="GO" id="GO:0008270">
    <property type="term" value="F:zinc ion binding"/>
    <property type="evidence" value="ECO:0007669"/>
    <property type="project" value="UniProtKB-KW"/>
</dbReference>
<comment type="caution">
    <text evidence="10">The sequence shown here is derived from an EMBL/GenBank/DDBJ whole genome shotgun (WGS) entry which is preliminary data.</text>
</comment>
<feature type="region of interest" description="Disordered" evidence="8">
    <location>
        <begin position="645"/>
        <end position="829"/>
    </location>
</feature>
<gene>
    <name evidence="10" type="primary">RNF216</name>
    <name evidence="10" type="ORF">CTA1_12324</name>
</gene>
<evidence type="ECO:0000256" key="5">
    <source>
        <dbReference type="ARBA" id="ARBA00022771"/>
    </source>
</evidence>
<dbReference type="Proteomes" id="UP000310108">
    <property type="component" value="Unassembled WGS sequence"/>
</dbReference>
<proteinExistence type="predicted"/>
<keyword evidence="3" id="KW-0479">Metal-binding</keyword>
<sequence>MQAWLRKLRRDGNPANQAQSRHCPNPEPLLIPLDPVQDEAVAQKESRLVTRLRKIIVTGVYGFLKARPPSMSADAVTAEMTDVADEAKGACVTTVLDVFPGICPDFLDKTAAKFQYNPDKTIEDILRLVEDGKPYPKRFYFKTLKRKREEPEDPDDEATILRTYNYPGRIKESAREYIAMAKKLLKQEFPSATMSSILKIFASKSNQLLPAYMAVDAAMKENQWSPGKVYANIAYKKSPTSTDPQYEGVQLDNTIQLTDNPEEKRALQELQAARKLLLKRNEASEKETAERQNLVWAREIGEVKECGCCFEEFAQNRMVSCQNPDGCHFFCVGCVQLAAETAIGQSKYELVCMSMDICEAGFSHQERQKFLTDQLSSALDRIENEAVLRMAGIENLERCPFCPYAAEYPPANTNREFRCDNLDCQKVSCRLCREETHIPKTCEENARDNGIKAEHEIEEAMSAAMIRKCNKCGTPFIKEEGCNKMTCVAANCANIQCYVCSQSCDYSHFNDRARGGKQGNCPLFDDVNARHNAEVRRAEEEARRKVLESNLQINQDMLMFGMPEVKHAEEEARQEALEDDLQINQDILTPERRRARPVVRRARPARRLVLMPRDAPKPMQAKIAMQRLRPAYGMFENLPDLDLQQGHAVGQPAPQSNVGEPQQHGYDVPPLGPGGRQQSPGPRQAPPPRRPPGLEEAPDPLQAPWIQKPLNHNGPPAGLLAGSPHQVQGSVPQRAEDMNRFAAPQHQTPPQVREAQTPGPKNPGDFRGLPSVNDRRQLVESPDSPEYNPFKRRTNYQPRRALVRPGNDARPEISMSPKDLGSPMDRDKSVQRLPDPVPALQVSPQQEGWNRAQRLRGSLHDGWPMAAHGRNHQGAQQSHNGERRVVANVCAEYLRKRDVRQLAADDEAPTVLDWTSIWRQAVAKGNEPDHATRAEFAGGTEVGNGAVNVRSRAPEAAMPAEHSQPQSNGFNLNGLLQPPAPNRPNWLVEARRRGIARGMLEPAGGNSKDKPFILD</sequence>
<evidence type="ECO:0000256" key="6">
    <source>
        <dbReference type="ARBA" id="ARBA00022786"/>
    </source>
</evidence>
<organism evidence="10 11">
    <name type="scientific">Colletotrichum tanaceti</name>
    <dbReference type="NCBI Taxonomy" id="1306861"/>
    <lineage>
        <taxon>Eukaryota</taxon>
        <taxon>Fungi</taxon>
        <taxon>Dikarya</taxon>
        <taxon>Ascomycota</taxon>
        <taxon>Pezizomycotina</taxon>
        <taxon>Sordariomycetes</taxon>
        <taxon>Hypocreomycetidae</taxon>
        <taxon>Glomerellales</taxon>
        <taxon>Glomerellaceae</taxon>
        <taxon>Colletotrichum</taxon>
        <taxon>Colletotrichum destructivum species complex</taxon>
    </lineage>
</organism>
<dbReference type="EMBL" id="PJEX01000093">
    <property type="protein sequence ID" value="TKW55590.1"/>
    <property type="molecule type" value="Genomic_DNA"/>
</dbReference>
<dbReference type="SUPFAM" id="SSF57850">
    <property type="entry name" value="RING/U-box"/>
    <property type="match status" value="1"/>
</dbReference>
<feature type="region of interest" description="Disordered" evidence="8">
    <location>
        <begin position="1"/>
        <end position="26"/>
    </location>
</feature>
<dbReference type="InterPro" id="IPR051628">
    <property type="entry name" value="LUBAC_E3_Ligases"/>
</dbReference>
<evidence type="ECO:0000256" key="2">
    <source>
        <dbReference type="ARBA" id="ARBA00022679"/>
    </source>
</evidence>
<evidence type="ECO:0000313" key="10">
    <source>
        <dbReference type="EMBL" id="TKW55590.1"/>
    </source>
</evidence>
<dbReference type="STRING" id="1306861.A0A4U6XI28"/>
<dbReference type="InterPro" id="IPR047546">
    <property type="entry name" value="Rcat_RBR_RNF216"/>
</dbReference>
<keyword evidence="7" id="KW-0862">Zinc</keyword>
<keyword evidence="11" id="KW-1185">Reference proteome</keyword>
<feature type="region of interest" description="Disordered" evidence="8">
    <location>
        <begin position="953"/>
        <end position="984"/>
    </location>
</feature>
<dbReference type="CDD" id="cd20339">
    <property type="entry name" value="BRcat_RBR_RNF216"/>
    <property type="match status" value="1"/>
</dbReference>
<name>A0A4U6XI28_9PEZI</name>
<evidence type="ECO:0000256" key="4">
    <source>
        <dbReference type="ARBA" id="ARBA00022737"/>
    </source>
</evidence>
<dbReference type="PROSITE" id="PS51873">
    <property type="entry name" value="TRIAD"/>
    <property type="match status" value="1"/>
</dbReference>
<evidence type="ECO:0000256" key="1">
    <source>
        <dbReference type="ARBA" id="ARBA00004906"/>
    </source>
</evidence>
<dbReference type="PANTHER" id="PTHR22770">
    <property type="entry name" value="UBIQUITIN CONJUGATING ENZYME 7 INTERACTING PROTEIN-RELATED"/>
    <property type="match status" value="1"/>
</dbReference>
<evidence type="ECO:0000313" key="11">
    <source>
        <dbReference type="Proteomes" id="UP000310108"/>
    </source>
</evidence>
<dbReference type="PANTHER" id="PTHR22770:SF47">
    <property type="entry name" value="E3 UBIQUITIN-PROTEIN LIGASE RNF216"/>
    <property type="match status" value="1"/>
</dbReference>
<feature type="domain" description="RING-type" evidence="9">
    <location>
        <begin position="302"/>
        <end position="525"/>
    </location>
</feature>
<dbReference type="GO" id="GO:0016740">
    <property type="term" value="F:transferase activity"/>
    <property type="evidence" value="ECO:0007669"/>
    <property type="project" value="UniProtKB-KW"/>
</dbReference>
<reference evidence="10 11" key="1">
    <citation type="journal article" date="2019" name="PLoS ONE">
        <title>Comparative genome analysis indicates high evolutionary potential of pathogenicity genes in Colletotrichum tanaceti.</title>
        <authorList>
            <person name="Lelwala R.V."/>
            <person name="Korhonen P.K."/>
            <person name="Young N.D."/>
            <person name="Scott J.B."/>
            <person name="Ades P.A."/>
            <person name="Gasser R.B."/>
            <person name="Taylor P.W.J."/>
        </authorList>
    </citation>
    <scope>NUCLEOTIDE SEQUENCE [LARGE SCALE GENOMIC DNA]</scope>
    <source>
        <strain evidence="10">BRIP57314</strain>
    </source>
</reference>
<dbReference type="CDD" id="cd16630">
    <property type="entry name" value="RING-HC_RBR_RNF216"/>
    <property type="match status" value="1"/>
</dbReference>
<accession>A0A4U6XI28</accession>
<dbReference type="InterPro" id="IPR044066">
    <property type="entry name" value="TRIAD_supradom"/>
</dbReference>
<dbReference type="AlphaFoldDB" id="A0A4U6XI28"/>